<dbReference type="Proteomes" id="UP000254150">
    <property type="component" value="Unassembled WGS sequence"/>
</dbReference>
<gene>
    <name evidence="1" type="ORF">NCTC7807_04868</name>
</gene>
<proteinExistence type="predicted"/>
<organism evidence="1 2">
    <name type="scientific">Streptomyces griseus</name>
    <dbReference type="NCBI Taxonomy" id="1911"/>
    <lineage>
        <taxon>Bacteria</taxon>
        <taxon>Bacillati</taxon>
        <taxon>Actinomycetota</taxon>
        <taxon>Actinomycetes</taxon>
        <taxon>Kitasatosporales</taxon>
        <taxon>Streptomycetaceae</taxon>
        <taxon>Streptomyces</taxon>
    </lineage>
</organism>
<protein>
    <submittedName>
        <fullName evidence="1">Uncharacterized protein</fullName>
    </submittedName>
</protein>
<sequence length="125" mass="13387">MLIKKWPVAFVFPIALTSLVLGLGPGPGMEGASGAAQAAQCSTWWAVTGKKVAIRRPAPDRTSATPSSPVVRYLHRGDRIKSCLTTHNRGSSATSYTKCGRRGTDWLIVRGPKGGQVPLTCVKRR</sequence>
<name>A0A380P7D6_STRGR</name>
<dbReference type="RefSeq" id="WP_124287732.1">
    <property type="nucleotide sequence ID" value="NZ_UHID01000007.1"/>
</dbReference>
<reference evidence="1 2" key="1">
    <citation type="submission" date="2018-06" db="EMBL/GenBank/DDBJ databases">
        <authorList>
            <consortium name="Pathogen Informatics"/>
            <person name="Doyle S."/>
        </authorList>
    </citation>
    <scope>NUCLEOTIDE SEQUENCE [LARGE SCALE GENOMIC DNA]</scope>
    <source>
        <strain evidence="1 2">NCTC7807</strain>
    </source>
</reference>
<evidence type="ECO:0000313" key="2">
    <source>
        <dbReference type="Proteomes" id="UP000254150"/>
    </source>
</evidence>
<accession>A0A380P7D6</accession>
<dbReference type="EMBL" id="UHID01000007">
    <property type="protein sequence ID" value="SUP60797.1"/>
    <property type="molecule type" value="Genomic_DNA"/>
</dbReference>
<dbReference type="AlphaFoldDB" id="A0A380P7D6"/>
<evidence type="ECO:0000313" key="1">
    <source>
        <dbReference type="EMBL" id="SUP60797.1"/>
    </source>
</evidence>